<evidence type="ECO:0000259" key="16">
    <source>
        <dbReference type="PROSITE" id="PS50060"/>
    </source>
</evidence>
<keyword evidence="3" id="KW-0217">Developmental protein</keyword>
<dbReference type="CDD" id="cd06263">
    <property type="entry name" value="MAM"/>
    <property type="match status" value="1"/>
</dbReference>
<evidence type="ECO:0000256" key="12">
    <source>
        <dbReference type="ARBA" id="ARBA00023157"/>
    </source>
</evidence>
<evidence type="ECO:0000256" key="5">
    <source>
        <dbReference type="ARBA" id="ARBA00022530"/>
    </source>
</evidence>
<dbReference type="PROSITE" id="PS50026">
    <property type="entry name" value="EGF_3"/>
    <property type="match status" value="3"/>
</dbReference>
<evidence type="ECO:0000313" key="17">
    <source>
        <dbReference type="Ensembl" id="ENSACIP00000026234.1"/>
    </source>
</evidence>
<keyword evidence="6 13" id="KW-0245">EGF-like domain</keyword>
<dbReference type="InterPro" id="IPR052235">
    <property type="entry name" value="Nephronectin_domain"/>
</dbReference>
<evidence type="ECO:0000256" key="9">
    <source>
        <dbReference type="ARBA" id="ARBA00022782"/>
    </source>
</evidence>
<dbReference type="PROSITE" id="PS01187">
    <property type="entry name" value="EGF_CA"/>
    <property type="match status" value="1"/>
</dbReference>
<proteinExistence type="inferred from homology"/>
<evidence type="ECO:0000256" key="14">
    <source>
        <dbReference type="SAM" id="MobiDB-lite"/>
    </source>
</evidence>
<keyword evidence="18" id="KW-1185">Reference proteome</keyword>
<comment type="caution">
    <text evidence="13">Lacks conserved residue(s) required for the propagation of feature annotation.</text>
</comment>
<feature type="domain" description="MAM" evidence="16">
    <location>
        <begin position="383"/>
        <end position="498"/>
    </location>
</feature>
<feature type="domain" description="EGF-like" evidence="15">
    <location>
        <begin position="88"/>
        <end position="127"/>
    </location>
</feature>
<organism evidence="17 18">
    <name type="scientific">Amphilophus citrinellus</name>
    <name type="common">Midas cichlid</name>
    <name type="synonym">Cichlasoma citrinellum</name>
    <dbReference type="NCBI Taxonomy" id="61819"/>
    <lineage>
        <taxon>Eukaryota</taxon>
        <taxon>Metazoa</taxon>
        <taxon>Chordata</taxon>
        <taxon>Craniata</taxon>
        <taxon>Vertebrata</taxon>
        <taxon>Euteleostomi</taxon>
        <taxon>Actinopterygii</taxon>
        <taxon>Neopterygii</taxon>
        <taxon>Teleostei</taxon>
        <taxon>Neoteleostei</taxon>
        <taxon>Acanthomorphata</taxon>
        <taxon>Ovalentaria</taxon>
        <taxon>Cichlomorphae</taxon>
        <taxon>Cichliformes</taxon>
        <taxon>Cichlidae</taxon>
        <taxon>New World cichlids</taxon>
        <taxon>Cichlasomatinae</taxon>
        <taxon>Heroini</taxon>
        <taxon>Amphilophus</taxon>
    </lineage>
</organism>
<evidence type="ECO:0000259" key="15">
    <source>
        <dbReference type="PROSITE" id="PS50026"/>
    </source>
</evidence>
<name>A0A3Q0SMU1_AMPCI</name>
<dbReference type="InterPro" id="IPR000152">
    <property type="entry name" value="EGF-type_Asp/Asn_hydroxyl_site"/>
</dbReference>
<dbReference type="CDD" id="cd00054">
    <property type="entry name" value="EGF_CA"/>
    <property type="match status" value="1"/>
</dbReference>
<keyword evidence="9" id="KW-0221">Differentiation</keyword>
<dbReference type="InterPro" id="IPR018097">
    <property type="entry name" value="EGF_Ca-bd_CS"/>
</dbReference>
<evidence type="ECO:0000256" key="11">
    <source>
        <dbReference type="ARBA" id="ARBA00022889"/>
    </source>
</evidence>
<keyword evidence="7" id="KW-0732">Signal</keyword>
<dbReference type="GO" id="GO:0003171">
    <property type="term" value="P:atrioventricular valve development"/>
    <property type="evidence" value="ECO:0007669"/>
    <property type="project" value="Ensembl"/>
</dbReference>
<dbReference type="FunFam" id="2.10.25.10:FF:000184">
    <property type="entry name" value="nephronectin isoform X2"/>
    <property type="match status" value="1"/>
</dbReference>
<dbReference type="Pfam" id="PF07645">
    <property type="entry name" value="EGF_CA"/>
    <property type="match status" value="3"/>
</dbReference>
<dbReference type="SMART" id="SM00137">
    <property type="entry name" value="MAM"/>
    <property type="match status" value="1"/>
</dbReference>
<keyword evidence="5" id="KW-0272">Extracellular matrix</keyword>
<dbReference type="Ensembl" id="ENSACIT00000026924.1">
    <property type="protein sequence ID" value="ENSACIP00000026234.1"/>
    <property type="gene ID" value="ENSACIG00000020323.1"/>
</dbReference>
<evidence type="ECO:0000256" key="7">
    <source>
        <dbReference type="ARBA" id="ARBA00022729"/>
    </source>
</evidence>
<dbReference type="Gene3D" id="2.60.120.200">
    <property type="match status" value="1"/>
</dbReference>
<comment type="subcellular location">
    <subcellularLocation>
        <location evidence="1">Secreted</location>
        <location evidence="1">Extracellular space</location>
        <location evidence="1">Extracellular matrix</location>
    </subcellularLocation>
</comment>
<dbReference type="SUPFAM" id="SSF57184">
    <property type="entry name" value="Growth factor receptor domain"/>
    <property type="match status" value="2"/>
</dbReference>
<dbReference type="InterPro" id="IPR013320">
    <property type="entry name" value="ConA-like_dom_sf"/>
</dbReference>
<dbReference type="SUPFAM" id="SSF49899">
    <property type="entry name" value="Concanavalin A-like lectins/glucanases"/>
    <property type="match status" value="1"/>
</dbReference>
<evidence type="ECO:0000256" key="8">
    <source>
        <dbReference type="ARBA" id="ARBA00022737"/>
    </source>
</evidence>
<dbReference type="GeneTree" id="ENSGT00930000150973"/>
<keyword evidence="12" id="KW-1015">Disulfide bond</keyword>
<dbReference type="InterPro" id="IPR000998">
    <property type="entry name" value="MAM_dom"/>
</dbReference>
<feature type="region of interest" description="Disordered" evidence="14">
    <location>
        <begin position="278"/>
        <end position="338"/>
    </location>
</feature>
<reference evidence="17" key="1">
    <citation type="submission" date="2025-08" db="UniProtKB">
        <authorList>
            <consortium name="Ensembl"/>
        </authorList>
    </citation>
    <scope>IDENTIFICATION</scope>
</reference>
<dbReference type="SMART" id="SM00181">
    <property type="entry name" value="EGF"/>
    <property type="match status" value="5"/>
</dbReference>
<feature type="compositionally biased region" description="Pro residues" evidence="14">
    <location>
        <begin position="290"/>
        <end position="302"/>
    </location>
</feature>
<comment type="similarity">
    <text evidence="2">Belongs to the nephronectin family.</text>
</comment>
<keyword evidence="10" id="KW-0106">Calcium</keyword>
<dbReference type="STRING" id="61819.ENSACIP00000026234"/>
<accession>A0A3Q0SMU1</accession>
<evidence type="ECO:0000256" key="2">
    <source>
        <dbReference type="ARBA" id="ARBA00009738"/>
    </source>
</evidence>
<dbReference type="GO" id="GO:0007155">
    <property type="term" value="P:cell adhesion"/>
    <property type="evidence" value="ECO:0007669"/>
    <property type="project" value="UniProtKB-KW"/>
</dbReference>
<dbReference type="PROSITE" id="PS00010">
    <property type="entry name" value="ASX_HYDROXYL"/>
    <property type="match status" value="3"/>
</dbReference>
<evidence type="ECO:0000256" key="10">
    <source>
        <dbReference type="ARBA" id="ARBA00022837"/>
    </source>
</evidence>
<keyword evidence="4" id="KW-0964">Secreted</keyword>
<keyword evidence="8" id="KW-0677">Repeat</keyword>
<reference evidence="17" key="2">
    <citation type="submission" date="2025-09" db="UniProtKB">
        <authorList>
            <consortium name="Ensembl"/>
        </authorList>
    </citation>
    <scope>IDENTIFICATION</scope>
</reference>
<dbReference type="GO" id="GO:0005576">
    <property type="term" value="C:extracellular region"/>
    <property type="evidence" value="ECO:0007669"/>
    <property type="project" value="UniProtKB-ARBA"/>
</dbReference>
<dbReference type="FunFam" id="2.10.25.10:FF:000476">
    <property type="entry name" value="nephronectin isoform X1"/>
    <property type="match status" value="1"/>
</dbReference>
<dbReference type="InterPro" id="IPR049883">
    <property type="entry name" value="NOTCH1_EGF-like"/>
</dbReference>
<dbReference type="PROSITE" id="PS00022">
    <property type="entry name" value="EGF_1"/>
    <property type="match status" value="1"/>
</dbReference>
<dbReference type="PROSITE" id="PS01186">
    <property type="entry name" value="EGF_2"/>
    <property type="match status" value="3"/>
</dbReference>
<sequence>MSSTRRWPRQMASSNGLCRYGARVDCCWGWTRRSWGHCQPLFALTHRVVGIRCLPQAVCQPGCKHGDCVGPNKCKCHPGFTGKTCNQDLNECGLKPRPCKHRCMNTYGSYKCYCLNGYMLMPDGTCGNARTCGMANCQYGCEVLKGEVRCQCPSPGLQLAPDGRTCVDVDECAAGIAVCPRFRKCINTFGSYICKCHEGFDLQYINGKYQCIDVDECSLGQSHCSSFATCYNTPGSYKCKCKDGYRGMGHDCKRLDQRRTTTTRPTVTPKIIFPKLPTTSATTTKAPRPRVTPPQRKPPVPTRKPFIPTRKPLVPTRKPYVPRPPTPTRPPLPLPPVPTVDNSIQKEVTKQRGDVHSKKLFTLLFIYLQKFIQSNLINTAQFGAFFWTENLDYSLRTGRGARLVLPLTPPWNDGNLCLSFRHKLAGHHVGMLQVFVKKGKQYSPAVWGRTGGNGWRHTQITLWGTGLESVILKGERGRGRSGEMAVDDITLRKGSCTEEHNLRRL</sequence>
<feature type="compositionally biased region" description="Pro residues" evidence="14">
    <location>
        <begin position="321"/>
        <end position="338"/>
    </location>
</feature>
<dbReference type="FunFam" id="2.10.25.10:FF:000187">
    <property type="entry name" value="nephronectin isoform X1"/>
    <property type="match status" value="1"/>
</dbReference>
<dbReference type="InterPro" id="IPR009030">
    <property type="entry name" value="Growth_fac_rcpt_cys_sf"/>
</dbReference>
<dbReference type="Proteomes" id="UP000261340">
    <property type="component" value="Unplaced"/>
</dbReference>
<dbReference type="GO" id="GO:0016020">
    <property type="term" value="C:membrane"/>
    <property type="evidence" value="ECO:0007669"/>
    <property type="project" value="InterPro"/>
</dbReference>
<dbReference type="Gene3D" id="2.10.25.10">
    <property type="entry name" value="Laminin"/>
    <property type="match status" value="5"/>
</dbReference>
<evidence type="ECO:0000256" key="1">
    <source>
        <dbReference type="ARBA" id="ARBA00004498"/>
    </source>
</evidence>
<evidence type="ECO:0000256" key="13">
    <source>
        <dbReference type="PROSITE-ProRule" id="PRU00076"/>
    </source>
</evidence>
<keyword evidence="11" id="KW-0130">Cell adhesion</keyword>
<dbReference type="GO" id="GO:0060347">
    <property type="term" value="P:heart trabecula formation"/>
    <property type="evidence" value="ECO:0007669"/>
    <property type="project" value="Ensembl"/>
</dbReference>
<evidence type="ECO:0000256" key="6">
    <source>
        <dbReference type="ARBA" id="ARBA00022536"/>
    </source>
</evidence>
<dbReference type="OMA" id="PETCENE"/>
<protein>
    <submittedName>
        <fullName evidence="17">Nephronectin a</fullName>
    </submittedName>
</protein>
<evidence type="ECO:0000256" key="4">
    <source>
        <dbReference type="ARBA" id="ARBA00022525"/>
    </source>
</evidence>
<dbReference type="Pfam" id="PF00629">
    <property type="entry name" value="MAM"/>
    <property type="match status" value="1"/>
</dbReference>
<dbReference type="AlphaFoldDB" id="A0A3Q0SMU1"/>
<dbReference type="InterPro" id="IPR000742">
    <property type="entry name" value="EGF"/>
</dbReference>
<feature type="domain" description="EGF-like" evidence="15">
    <location>
        <begin position="168"/>
        <end position="206"/>
    </location>
</feature>
<dbReference type="GO" id="GO:0030855">
    <property type="term" value="P:epithelial cell differentiation"/>
    <property type="evidence" value="ECO:0007669"/>
    <property type="project" value="UniProtKB-ARBA"/>
</dbReference>
<dbReference type="FunFam" id="2.10.25.10:FF:000268">
    <property type="entry name" value="nephronectin isoform X2"/>
    <property type="match status" value="1"/>
</dbReference>
<dbReference type="PANTHER" id="PTHR24050:SF19">
    <property type="entry name" value="NEPHRONECTIN"/>
    <property type="match status" value="1"/>
</dbReference>
<evidence type="ECO:0000313" key="18">
    <source>
        <dbReference type="Proteomes" id="UP000261340"/>
    </source>
</evidence>
<dbReference type="FunFam" id="2.10.25.10:FF:000038">
    <property type="entry name" value="Fibrillin 2"/>
    <property type="match status" value="1"/>
</dbReference>
<dbReference type="InterPro" id="IPR001881">
    <property type="entry name" value="EGF-like_Ca-bd_dom"/>
</dbReference>
<dbReference type="PANTHER" id="PTHR24050">
    <property type="entry name" value="PA14 DOMAIN-CONTAINING PROTEIN"/>
    <property type="match status" value="1"/>
</dbReference>
<evidence type="ECO:0000256" key="3">
    <source>
        <dbReference type="ARBA" id="ARBA00022473"/>
    </source>
</evidence>
<dbReference type="SMART" id="SM00179">
    <property type="entry name" value="EGF_CA"/>
    <property type="match status" value="3"/>
</dbReference>
<dbReference type="GO" id="GO:0005178">
    <property type="term" value="F:integrin binding"/>
    <property type="evidence" value="ECO:0007669"/>
    <property type="project" value="UniProtKB-ARBA"/>
</dbReference>
<dbReference type="PROSITE" id="PS50060">
    <property type="entry name" value="MAM_2"/>
    <property type="match status" value="1"/>
</dbReference>
<dbReference type="GO" id="GO:0005509">
    <property type="term" value="F:calcium ion binding"/>
    <property type="evidence" value="ECO:0007669"/>
    <property type="project" value="InterPro"/>
</dbReference>
<feature type="domain" description="EGF-like" evidence="15">
    <location>
        <begin position="213"/>
        <end position="253"/>
    </location>
</feature>